<proteinExistence type="predicted"/>
<dbReference type="EMBL" id="MLBF01000037">
    <property type="protein sequence ID" value="OLN28955.1"/>
    <property type="molecule type" value="Genomic_DNA"/>
</dbReference>
<reference evidence="1 2" key="1">
    <citation type="submission" date="2016-09" db="EMBL/GenBank/DDBJ databases">
        <title>Complete genome of Desulfosporosinus sp. OL.</title>
        <authorList>
            <person name="Mardanov A."/>
            <person name="Beletsky A."/>
            <person name="Panova A."/>
            <person name="Karnachuk O."/>
            <person name="Ravin N."/>
        </authorList>
    </citation>
    <scope>NUCLEOTIDE SEQUENCE [LARGE SCALE GENOMIC DNA]</scope>
    <source>
        <strain evidence="1 2">OL</strain>
    </source>
</reference>
<organism evidence="1 2">
    <name type="scientific">Desulfosporosinus metallidurans</name>
    <dbReference type="NCBI Taxonomy" id="1888891"/>
    <lineage>
        <taxon>Bacteria</taxon>
        <taxon>Bacillati</taxon>
        <taxon>Bacillota</taxon>
        <taxon>Clostridia</taxon>
        <taxon>Eubacteriales</taxon>
        <taxon>Desulfitobacteriaceae</taxon>
        <taxon>Desulfosporosinus</taxon>
    </lineage>
</organism>
<dbReference type="AlphaFoldDB" id="A0A1Q8QNN6"/>
<evidence type="ECO:0000313" key="2">
    <source>
        <dbReference type="Proteomes" id="UP000186102"/>
    </source>
</evidence>
<sequence>MSKKRKDEKIAVVIDGTAKIRQGRTEYGAGIGDRKGMDCSISGDKWRGITKETFTWDYNRSPHTLI</sequence>
<accession>A0A1Q8QNN6</accession>
<keyword evidence="2" id="KW-1185">Reference proteome</keyword>
<gene>
    <name evidence="1" type="ORF">DSOL_3766</name>
</gene>
<dbReference type="RefSeq" id="WP_075366205.1">
    <property type="nucleotide sequence ID" value="NZ_MLBF01000037.1"/>
</dbReference>
<protein>
    <submittedName>
        <fullName evidence="1">Uncharacterized protein</fullName>
    </submittedName>
</protein>
<evidence type="ECO:0000313" key="1">
    <source>
        <dbReference type="EMBL" id="OLN28955.1"/>
    </source>
</evidence>
<name>A0A1Q8QNN6_9FIRM</name>
<dbReference type="STRING" id="1888891.DSOL_3766"/>
<comment type="caution">
    <text evidence="1">The sequence shown here is derived from an EMBL/GenBank/DDBJ whole genome shotgun (WGS) entry which is preliminary data.</text>
</comment>
<dbReference type="Proteomes" id="UP000186102">
    <property type="component" value="Unassembled WGS sequence"/>
</dbReference>